<evidence type="ECO:0000313" key="6">
    <source>
        <dbReference type="Proteomes" id="UP000029839"/>
    </source>
</evidence>
<feature type="compositionally biased region" description="Low complexity" evidence="1">
    <location>
        <begin position="197"/>
        <end position="207"/>
    </location>
</feature>
<feature type="compositionally biased region" description="Pro residues" evidence="1">
    <location>
        <begin position="274"/>
        <end position="293"/>
    </location>
</feature>
<accession>A0A0A0BQA3</accession>
<dbReference type="Pfam" id="PF09922">
    <property type="entry name" value="LiaF-like_C"/>
    <property type="match status" value="1"/>
</dbReference>
<feature type="compositionally biased region" description="Pro residues" evidence="1">
    <location>
        <begin position="158"/>
        <end position="173"/>
    </location>
</feature>
<feature type="transmembrane region" description="Helical" evidence="2">
    <location>
        <begin position="354"/>
        <end position="372"/>
    </location>
</feature>
<gene>
    <name evidence="5" type="ORF">N868_18585</name>
</gene>
<feature type="compositionally biased region" description="Low complexity" evidence="1">
    <location>
        <begin position="214"/>
        <end position="234"/>
    </location>
</feature>
<proteinExistence type="predicted"/>
<feature type="transmembrane region" description="Helical" evidence="2">
    <location>
        <begin position="130"/>
        <end position="150"/>
    </location>
</feature>
<feature type="transmembrane region" description="Helical" evidence="2">
    <location>
        <begin position="98"/>
        <end position="118"/>
    </location>
</feature>
<keyword evidence="2" id="KW-0472">Membrane</keyword>
<dbReference type="Pfam" id="PF04024">
    <property type="entry name" value="PspC"/>
    <property type="match status" value="1"/>
</dbReference>
<comment type="caution">
    <text evidence="5">The sequence shown here is derived from an EMBL/GenBank/DDBJ whole genome shotgun (WGS) entry which is preliminary data.</text>
</comment>
<feature type="domain" description="Cell wall-active antibiotics response LiaF-like C-terminal" evidence="4">
    <location>
        <begin position="404"/>
        <end position="500"/>
    </location>
</feature>
<feature type="domain" description="Phage shock protein PspC N-terminal" evidence="3">
    <location>
        <begin position="28"/>
        <end position="80"/>
    </location>
</feature>
<evidence type="ECO:0000259" key="4">
    <source>
        <dbReference type="Pfam" id="PF09922"/>
    </source>
</evidence>
<dbReference type="EMBL" id="AXCY01000075">
    <property type="protein sequence ID" value="KGM09832.1"/>
    <property type="molecule type" value="Genomic_DNA"/>
</dbReference>
<evidence type="ECO:0000256" key="1">
    <source>
        <dbReference type="SAM" id="MobiDB-lite"/>
    </source>
</evidence>
<dbReference type="InterPro" id="IPR007168">
    <property type="entry name" value="Phageshock_PspC_N"/>
</dbReference>
<evidence type="ECO:0008006" key="7">
    <source>
        <dbReference type="Google" id="ProtNLM"/>
    </source>
</evidence>
<dbReference type="AlphaFoldDB" id="A0A0A0BQA3"/>
<keyword evidence="2" id="KW-1133">Transmembrane helix</keyword>
<sequence>MPGPPPGRPGGPSGTDAFFDTVRRSGIARSPERWVGGVAGGLAARAGLDPLLVRGAFVLAAFLGGLGFVAYAVGWALLPEHADGRIHLQELFRGRFDVAILGAFLVLAIGISTPDRWVPFWGSGWGSGDWWSGLLWAGAIVLVVVLVTGLRRDARPGPGAPAAPYPPTAPPGPTSSTAAAASSASPATSTEGPDMDTTAPYPTAAAQTPPPPSSTATTEPLGTTTTGGPYAPTGPAGPGSGYGSGGYGSGGYGSGGYGSGGYGGYGGGYGGPTRPVPSTPATPPVPPRPPTPGPGATTVGVVLGLGLLTLAALWYARRIDVFDGPPLLTAAAVTVVLAGLGIIVAGLRGRTSGSLGALAIVTVLVAAPAAAVERADWEWNGTNAGLGEVRSTPVTVGEAERGYSVGAGEARIDLTDVPLDEGLVEVPVSVGAGDVVVVVPEDAAVVAEVRVFAGEVTWLGERVASGVGRHQETYESPAVQDGADPQISLDISVGAGQVRVIEGS</sequence>
<name>A0A0A0BQA3_9CELL</name>
<evidence type="ECO:0000313" key="5">
    <source>
        <dbReference type="EMBL" id="KGM09832.1"/>
    </source>
</evidence>
<keyword evidence="6" id="KW-1185">Reference proteome</keyword>
<feature type="region of interest" description="Disordered" evidence="1">
    <location>
        <begin position="156"/>
        <end position="237"/>
    </location>
</feature>
<dbReference type="RefSeq" id="WP_043608001.1">
    <property type="nucleotide sequence ID" value="NZ_AXCY01000075.1"/>
</dbReference>
<reference evidence="5 6" key="2">
    <citation type="journal article" date="2015" name="Stand. Genomic Sci.">
        <title>Draft genome sequence of Cellulomonas carbonis T26(T) and comparative analysis of six Cellulomonas genomes.</title>
        <authorList>
            <person name="Zhuang W."/>
            <person name="Zhang S."/>
            <person name="Xia X."/>
            <person name="Wang G."/>
        </authorList>
    </citation>
    <scope>NUCLEOTIDE SEQUENCE [LARGE SCALE GENOMIC DNA]</scope>
    <source>
        <strain evidence="5 6">T26</strain>
    </source>
</reference>
<feature type="region of interest" description="Disordered" evidence="1">
    <location>
        <begin position="271"/>
        <end position="295"/>
    </location>
</feature>
<dbReference type="InterPro" id="IPR024425">
    <property type="entry name" value="LiaF-like_C"/>
</dbReference>
<protein>
    <recommendedName>
        <fullName evidence="7">Phage shock protein PspC N-terminal domain-containing protein</fullName>
    </recommendedName>
</protein>
<organism evidence="5 6">
    <name type="scientific">Cellulomonas carbonis T26</name>
    <dbReference type="NCBI Taxonomy" id="947969"/>
    <lineage>
        <taxon>Bacteria</taxon>
        <taxon>Bacillati</taxon>
        <taxon>Actinomycetota</taxon>
        <taxon>Actinomycetes</taxon>
        <taxon>Micrococcales</taxon>
        <taxon>Cellulomonadaceae</taxon>
        <taxon>Cellulomonas</taxon>
    </lineage>
</organism>
<feature type="transmembrane region" description="Helical" evidence="2">
    <location>
        <begin position="56"/>
        <end position="78"/>
    </location>
</feature>
<reference evidence="5 6" key="1">
    <citation type="submission" date="2013-08" db="EMBL/GenBank/DDBJ databases">
        <title>Genome sequencing of Cellulomonas carbonis T26.</title>
        <authorList>
            <person name="Chen F."/>
            <person name="Li Y."/>
            <person name="Wang G."/>
        </authorList>
    </citation>
    <scope>NUCLEOTIDE SEQUENCE [LARGE SCALE GENOMIC DNA]</scope>
    <source>
        <strain evidence="5 6">T26</strain>
    </source>
</reference>
<feature type="transmembrane region" description="Helical" evidence="2">
    <location>
        <begin position="296"/>
        <end position="315"/>
    </location>
</feature>
<keyword evidence="2" id="KW-0812">Transmembrane</keyword>
<evidence type="ECO:0000259" key="3">
    <source>
        <dbReference type="Pfam" id="PF04024"/>
    </source>
</evidence>
<evidence type="ECO:0000256" key="2">
    <source>
        <dbReference type="SAM" id="Phobius"/>
    </source>
</evidence>
<dbReference type="Proteomes" id="UP000029839">
    <property type="component" value="Unassembled WGS sequence"/>
</dbReference>
<dbReference type="OrthoDB" id="7359894at2"/>
<feature type="compositionally biased region" description="Low complexity" evidence="1">
    <location>
        <begin position="174"/>
        <end position="190"/>
    </location>
</feature>
<feature type="transmembrane region" description="Helical" evidence="2">
    <location>
        <begin position="327"/>
        <end position="347"/>
    </location>
</feature>